<organism>
    <name type="scientific">Branchiostoma floridae</name>
    <name type="common">Florida lancelet</name>
    <name type="synonym">Amphioxus</name>
    <dbReference type="NCBI Taxonomy" id="7739"/>
    <lineage>
        <taxon>Eukaryota</taxon>
        <taxon>Metazoa</taxon>
        <taxon>Chordata</taxon>
        <taxon>Cephalochordata</taxon>
        <taxon>Leptocardii</taxon>
        <taxon>Amphioxiformes</taxon>
        <taxon>Branchiostomatidae</taxon>
        <taxon>Branchiostoma</taxon>
    </lineage>
</organism>
<accession>C3ZQY5</accession>
<feature type="coiled-coil region" evidence="1">
    <location>
        <begin position="17"/>
        <end position="44"/>
    </location>
</feature>
<evidence type="ECO:0000313" key="2">
    <source>
        <dbReference type="EMBL" id="EEN45026.1"/>
    </source>
</evidence>
<keyword evidence="1" id="KW-0175">Coiled coil</keyword>
<dbReference type="EMBL" id="GG666663">
    <property type="protein sequence ID" value="EEN45026.1"/>
    <property type="molecule type" value="Genomic_DNA"/>
</dbReference>
<proteinExistence type="predicted"/>
<gene>
    <name evidence="2" type="ORF">BRAFLDRAFT_87488</name>
</gene>
<dbReference type="InParanoid" id="C3ZQY5"/>
<dbReference type="AlphaFoldDB" id="C3ZQY5"/>
<name>C3ZQY5_BRAFL</name>
<reference evidence="2" key="1">
    <citation type="journal article" date="2008" name="Nature">
        <title>The amphioxus genome and the evolution of the chordate karyotype.</title>
        <authorList>
            <consortium name="US DOE Joint Genome Institute (JGI-PGF)"/>
            <person name="Putnam N.H."/>
            <person name="Butts T."/>
            <person name="Ferrier D.E.K."/>
            <person name="Furlong R.F."/>
            <person name="Hellsten U."/>
            <person name="Kawashima T."/>
            <person name="Robinson-Rechavi M."/>
            <person name="Shoguchi E."/>
            <person name="Terry A."/>
            <person name="Yu J.-K."/>
            <person name="Benito-Gutierrez E.L."/>
            <person name="Dubchak I."/>
            <person name="Garcia-Fernandez J."/>
            <person name="Gibson-Brown J.J."/>
            <person name="Grigoriev I.V."/>
            <person name="Horton A.C."/>
            <person name="de Jong P.J."/>
            <person name="Jurka J."/>
            <person name="Kapitonov V.V."/>
            <person name="Kohara Y."/>
            <person name="Kuroki Y."/>
            <person name="Lindquist E."/>
            <person name="Lucas S."/>
            <person name="Osoegawa K."/>
            <person name="Pennacchio L.A."/>
            <person name="Salamov A.A."/>
            <person name="Satou Y."/>
            <person name="Sauka-Spengler T."/>
            <person name="Schmutz J."/>
            <person name="Shin-I T."/>
            <person name="Toyoda A."/>
            <person name="Bronner-Fraser M."/>
            <person name="Fujiyama A."/>
            <person name="Holland L.Z."/>
            <person name="Holland P.W.H."/>
            <person name="Satoh N."/>
            <person name="Rokhsar D.S."/>
        </authorList>
    </citation>
    <scope>NUCLEOTIDE SEQUENCE [LARGE SCALE GENOMIC DNA]</scope>
    <source>
        <strain evidence="2">S238N-H82</strain>
        <tissue evidence="2">Testes</tissue>
    </source>
</reference>
<sequence>MKLGVQRFMEQVQALSDEDREKEMKELENDMGLQEDERKAFKELISFVIKGAKPEAEGDAELALMAQAQKKVDKLNDVDKKRLEATMVSQFGEEQTRKIFETGKNIEKEAKIKKAIASSGKV</sequence>
<protein>
    <submittedName>
        <fullName evidence="2">Uncharacterized protein</fullName>
    </submittedName>
</protein>
<evidence type="ECO:0000256" key="1">
    <source>
        <dbReference type="SAM" id="Coils"/>
    </source>
</evidence>